<gene>
    <name evidence="3" type="ORF">BDY17DRAFT_202206</name>
</gene>
<dbReference type="GeneID" id="54471112"/>
<sequence length="1098" mass="123864">MDVFSAVVTAASLADITIRLIKYLRDVKQAAEDVDEEIDSLIREVESLQVVHTQIQEEYERHVQDAALDSKENILWFHTGKTLQETRQLAVKLEICVREIYGENPHTKGPIDGLRKANRKRSRDSRLVDIRNQIHTNQNCLQLWFSIISSVVGSARQEDTTERLKEINSTVMEIAELIDSGELLASQNSSLQQLPSHRDLSKASVAALSSIVASATFVEQSLSRENVNRHFDTPQLVDRFYTGREQEAKQLESWLLQSNSKSSNTKQRRFVVLGVGGSGKTQFCCKFADDNRARFWGVFWVDARSHELLKQTFSQNVAQYGGVGANANAALHWLSNLEEAWLLIIDNADDPEVKLDEYLPKGSRGHVLITTRNPANKSYGNVGPGYYEFQGLQDGAASSLLLKAAGRSPPWDTKITNWANQISSALGYLALAIAVAGSAIREGFCQFHDYLDWHEEQRRQRPGRASSPTPGRDGNIDDPQPGSVEATFDISYKAIADRGTQESADALQLLKTFAFLHCENIRFAFLERAVVNAAAEAEQQKNDIKKMNELKRFARRQNWSQWCNARLLLVLTYLNRNRSPPVLPTVLRDGRREGRFSKSRVRAALRQLTQCSLLIHNDQKDTYSMHPLVHEWAREAPDTTFGEQVVWCEAAAMLLSCCVLLPPLGTTTEDERILTQLLPHVDHVRSRQAQIEQWIRDKRMARMKPLPIFESGFNRDRALMYAKFSVVYAYNTRFEDAKKLQIPLKDFLLKVAGLQSPVTRRVHLALAGTLLQLGEGDEASKLQESVIQSCIGALGLEHRDTLAAKLSLSETRFNQGQFSDARNLQQEVVDGFQRILGAEHEETLNAMDYLGRTVKFFFRDEDRRQARQLHLAAIAGFRKIYGDDNNKTLTAYENLGALAAWSGERTELEEANVTMERVLDIRRTKLGKEHGYTLMAMAGLALVKKGLGQLSEAETLIGEAIAIAERNFGAAHYGCLFGRYRLAQIWAAQGRLAEAERQLVQVTDWQKRKLQGRGSNHPDRIAALVELAAVYNALGKHDECERTADEALHALDTISTQEHPFATKLKADRERWRQQRAEMPGEVQQETQTETQQILLPV</sequence>
<dbReference type="Gene3D" id="1.25.40.10">
    <property type="entry name" value="Tetratricopeptide repeat domain"/>
    <property type="match status" value="2"/>
</dbReference>
<dbReference type="SUPFAM" id="SSF48452">
    <property type="entry name" value="TPR-like"/>
    <property type="match status" value="2"/>
</dbReference>
<keyword evidence="1" id="KW-0175">Coiled coil</keyword>
<dbReference type="RefSeq" id="XP_033587471.1">
    <property type="nucleotide sequence ID" value="XM_033730110.1"/>
</dbReference>
<dbReference type="PANTHER" id="PTHR46082:SF10">
    <property type="entry name" value="NB-ARC DOMAIN-CONTAINING PROTEIN"/>
    <property type="match status" value="1"/>
</dbReference>
<reference evidence="3" key="1">
    <citation type="journal article" date="2020" name="Stud. Mycol.">
        <title>101 Dothideomycetes genomes: a test case for predicting lifestyles and emergence of pathogens.</title>
        <authorList>
            <person name="Haridas S."/>
            <person name="Albert R."/>
            <person name="Binder M."/>
            <person name="Bloem J."/>
            <person name="Labutti K."/>
            <person name="Salamov A."/>
            <person name="Andreopoulos B."/>
            <person name="Baker S."/>
            <person name="Barry K."/>
            <person name="Bills G."/>
            <person name="Bluhm B."/>
            <person name="Cannon C."/>
            <person name="Castanera R."/>
            <person name="Culley D."/>
            <person name="Daum C."/>
            <person name="Ezra D."/>
            <person name="Gonzalez J."/>
            <person name="Henrissat B."/>
            <person name="Kuo A."/>
            <person name="Liang C."/>
            <person name="Lipzen A."/>
            <person name="Lutzoni F."/>
            <person name="Magnuson J."/>
            <person name="Mondo S."/>
            <person name="Nolan M."/>
            <person name="Ohm R."/>
            <person name="Pangilinan J."/>
            <person name="Park H.-J."/>
            <person name="Ramirez L."/>
            <person name="Alfaro M."/>
            <person name="Sun H."/>
            <person name="Tritt A."/>
            <person name="Yoshinaga Y."/>
            <person name="Zwiers L.-H."/>
            <person name="Turgeon B."/>
            <person name="Goodwin S."/>
            <person name="Spatafora J."/>
            <person name="Crous P."/>
            <person name="Grigoriev I."/>
        </authorList>
    </citation>
    <scope>NUCLEOTIDE SEQUENCE</scope>
    <source>
        <strain evidence="3">CBS 113389</strain>
    </source>
</reference>
<dbReference type="Proteomes" id="UP000799767">
    <property type="component" value="Unassembled WGS sequence"/>
</dbReference>
<dbReference type="PANTHER" id="PTHR46082">
    <property type="entry name" value="ATP/GTP-BINDING PROTEIN-RELATED"/>
    <property type="match status" value="1"/>
</dbReference>
<evidence type="ECO:0000256" key="2">
    <source>
        <dbReference type="SAM" id="MobiDB-lite"/>
    </source>
</evidence>
<dbReference type="InterPro" id="IPR011717">
    <property type="entry name" value="TPR-4"/>
</dbReference>
<feature type="region of interest" description="Disordered" evidence="2">
    <location>
        <begin position="456"/>
        <end position="483"/>
    </location>
</feature>
<dbReference type="InterPro" id="IPR027417">
    <property type="entry name" value="P-loop_NTPase"/>
</dbReference>
<dbReference type="OrthoDB" id="5086500at2759"/>
<dbReference type="Pfam" id="PF07721">
    <property type="entry name" value="TPR_4"/>
    <property type="match status" value="2"/>
</dbReference>
<evidence type="ECO:0000256" key="1">
    <source>
        <dbReference type="SAM" id="Coils"/>
    </source>
</evidence>
<name>A0A6A6PMI0_9PEZI</name>
<dbReference type="Gene3D" id="3.40.50.300">
    <property type="entry name" value="P-loop containing nucleotide triphosphate hydrolases"/>
    <property type="match status" value="1"/>
</dbReference>
<dbReference type="InterPro" id="IPR011990">
    <property type="entry name" value="TPR-like_helical_dom_sf"/>
</dbReference>
<protein>
    <submittedName>
        <fullName evidence="3">Tetratricopeptide repeat domain-containing protein</fullName>
    </submittedName>
</protein>
<dbReference type="GO" id="GO:0042802">
    <property type="term" value="F:identical protein binding"/>
    <property type="evidence" value="ECO:0007669"/>
    <property type="project" value="InterPro"/>
</dbReference>
<feature type="coiled-coil region" evidence="1">
    <location>
        <begin position="523"/>
        <end position="557"/>
    </location>
</feature>
<dbReference type="AlphaFoldDB" id="A0A6A6PMI0"/>
<dbReference type="InterPro" id="IPR053137">
    <property type="entry name" value="NLR-like"/>
</dbReference>
<proteinExistence type="predicted"/>
<feature type="compositionally biased region" description="Low complexity" evidence="2">
    <location>
        <begin position="1082"/>
        <end position="1098"/>
    </location>
</feature>
<dbReference type="SUPFAM" id="SSF52540">
    <property type="entry name" value="P-loop containing nucleoside triphosphate hydrolases"/>
    <property type="match status" value="1"/>
</dbReference>
<dbReference type="Pfam" id="PF13374">
    <property type="entry name" value="TPR_10"/>
    <property type="match status" value="3"/>
</dbReference>
<dbReference type="EMBL" id="MU001639">
    <property type="protein sequence ID" value="KAF2480901.1"/>
    <property type="molecule type" value="Genomic_DNA"/>
</dbReference>
<accession>A0A6A6PMI0</accession>
<evidence type="ECO:0000313" key="4">
    <source>
        <dbReference type="Proteomes" id="UP000799767"/>
    </source>
</evidence>
<feature type="region of interest" description="Disordered" evidence="2">
    <location>
        <begin position="1074"/>
        <end position="1098"/>
    </location>
</feature>
<feature type="coiled-coil region" evidence="1">
    <location>
        <begin position="24"/>
        <end position="58"/>
    </location>
</feature>
<evidence type="ECO:0000313" key="3">
    <source>
        <dbReference type="EMBL" id="KAF2480901.1"/>
    </source>
</evidence>
<keyword evidence="4" id="KW-1185">Reference proteome</keyword>
<organism evidence="3 4">
    <name type="scientific">Neohortaea acidophila</name>
    <dbReference type="NCBI Taxonomy" id="245834"/>
    <lineage>
        <taxon>Eukaryota</taxon>
        <taxon>Fungi</taxon>
        <taxon>Dikarya</taxon>
        <taxon>Ascomycota</taxon>
        <taxon>Pezizomycotina</taxon>
        <taxon>Dothideomycetes</taxon>
        <taxon>Dothideomycetidae</taxon>
        <taxon>Mycosphaerellales</taxon>
        <taxon>Teratosphaeriaceae</taxon>
        <taxon>Neohortaea</taxon>
    </lineage>
</organism>